<comment type="similarity">
    <text evidence="1">Belongs to the LysR transcriptional regulatory family.</text>
</comment>
<dbReference type="CDD" id="cd08422">
    <property type="entry name" value="PBP2_CrgA_like"/>
    <property type="match status" value="1"/>
</dbReference>
<evidence type="ECO:0000256" key="2">
    <source>
        <dbReference type="ARBA" id="ARBA00023015"/>
    </source>
</evidence>
<dbReference type="InterPro" id="IPR036390">
    <property type="entry name" value="WH_DNA-bd_sf"/>
</dbReference>
<evidence type="ECO:0000256" key="3">
    <source>
        <dbReference type="ARBA" id="ARBA00023125"/>
    </source>
</evidence>
<dbReference type="SUPFAM" id="SSF53850">
    <property type="entry name" value="Periplasmic binding protein-like II"/>
    <property type="match status" value="1"/>
</dbReference>
<proteinExistence type="inferred from homology"/>
<gene>
    <name evidence="6" type="ORF">AIOL_000211</name>
</gene>
<dbReference type="FunFam" id="1.10.10.10:FF:000001">
    <property type="entry name" value="LysR family transcriptional regulator"/>
    <property type="match status" value="1"/>
</dbReference>
<dbReference type="PROSITE" id="PS50931">
    <property type="entry name" value="HTH_LYSR"/>
    <property type="match status" value="1"/>
</dbReference>
<dbReference type="RefSeq" id="WP_049641189.1">
    <property type="nucleotide sequence ID" value="NZ_LFTY01000001.1"/>
</dbReference>
<keyword evidence="7" id="KW-1185">Reference proteome</keyword>
<dbReference type="InterPro" id="IPR000847">
    <property type="entry name" value="LysR_HTH_N"/>
</dbReference>
<evidence type="ECO:0000313" key="6">
    <source>
        <dbReference type="EMBL" id="KMW60060.1"/>
    </source>
</evidence>
<dbReference type="InterPro" id="IPR058163">
    <property type="entry name" value="LysR-type_TF_proteobact-type"/>
</dbReference>
<reference evidence="6 7" key="1">
    <citation type="submission" date="2015-06" db="EMBL/GenBank/DDBJ databases">
        <title>Draft genome sequence of an Alphaproteobacteria species associated to the Mediterranean sponge Oscarella lobularis.</title>
        <authorList>
            <person name="Jourda C."/>
            <person name="Santini S."/>
            <person name="Claverie J.-M."/>
        </authorList>
    </citation>
    <scope>NUCLEOTIDE SEQUENCE [LARGE SCALE GENOMIC DNA]</scope>
    <source>
        <strain evidence="6">IGS</strain>
    </source>
</reference>
<dbReference type="EMBL" id="LFTY01000001">
    <property type="protein sequence ID" value="KMW60060.1"/>
    <property type="molecule type" value="Genomic_DNA"/>
</dbReference>
<dbReference type="PATRIC" id="fig|1675527.3.peg.251"/>
<feature type="domain" description="HTH lysR-type" evidence="5">
    <location>
        <begin position="1"/>
        <end position="53"/>
    </location>
</feature>
<dbReference type="PRINTS" id="PR00039">
    <property type="entry name" value="HTHLYSR"/>
</dbReference>
<dbReference type="FunFam" id="3.40.190.290:FF:000001">
    <property type="entry name" value="Transcriptional regulator, LysR family"/>
    <property type="match status" value="1"/>
</dbReference>
<dbReference type="Pfam" id="PF03466">
    <property type="entry name" value="LysR_substrate"/>
    <property type="match status" value="1"/>
</dbReference>
<dbReference type="Proteomes" id="UP000037178">
    <property type="component" value="Unassembled WGS sequence"/>
</dbReference>
<dbReference type="STRING" id="1675527.AIOL_000211"/>
<organism evidence="6 7">
    <name type="scientific">Candidatus Rhodobacter oscarellae</name>
    <dbReference type="NCBI Taxonomy" id="1675527"/>
    <lineage>
        <taxon>Bacteria</taxon>
        <taxon>Pseudomonadati</taxon>
        <taxon>Pseudomonadota</taxon>
        <taxon>Alphaproteobacteria</taxon>
        <taxon>Rhodobacterales</taxon>
        <taxon>Rhodobacter group</taxon>
        <taxon>Rhodobacter</taxon>
    </lineage>
</organism>
<dbReference type="PANTHER" id="PTHR30537">
    <property type="entry name" value="HTH-TYPE TRANSCRIPTIONAL REGULATOR"/>
    <property type="match status" value="1"/>
</dbReference>
<comment type="caution">
    <text evidence="6">The sequence shown here is derived from an EMBL/GenBank/DDBJ whole genome shotgun (WGS) entry which is preliminary data.</text>
</comment>
<keyword evidence="4" id="KW-0804">Transcription</keyword>
<dbReference type="OrthoDB" id="9813056at2"/>
<dbReference type="Gene3D" id="3.40.190.290">
    <property type="match status" value="1"/>
</dbReference>
<dbReference type="SUPFAM" id="SSF46785">
    <property type="entry name" value="Winged helix' DNA-binding domain"/>
    <property type="match status" value="1"/>
</dbReference>
<dbReference type="AlphaFoldDB" id="A0A0J9EBA0"/>
<accession>A0A0J9EBA0</accession>
<evidence type="ECO:0000256" key="4">
    <source>
        <dbReference type="ARBA" id="ARBA00023163"/>
    </source>
</evidence>
<name>A0A0J9EBA0_9RHOB</name>
<protein>
    <submittedName>
        <fullName evidence="6">Transcriptional regulator, LysR family</fullName>
    </submittedName>
</protein>
<dbReference type="GO" id="GO:0003700">
    <property type="term" value="F:DNA-binding transcription factor activity"/>
    <property type="evidence" value="ECO:0007669"/>
    <property type="project" value="InterPro"/>
</dbReference>
<dbReference type="Pfam" id="PF00126">
    <property type="entry name" value="HTH_1"/>
    <property type="match status" value="1"/>
</dbReference>
<sequence length="292" mass="31965">MRVFLAVAEENGFSAGARRIGIPQSSASRQIANLERRIGTKLFQRSTRRLNLTPSGEIFLERVHAIISEIDAATASLSTANSEVAGLLRVSMPAAFGRCCVLPLLQKFRLQNPEVAFGLSMTDEVQDMVQLGFDVAIRIGALPDSSMIARRLTASSSLLCASPAYLDRRGRPAAATDLSRHDCLQFRTTPGQNVWHLKRGDQAVNVKVSGPLYCDSGDTLLSAAEQGLGVAFLPRWLVQRPIDSGRLEVVLPDHEDPSPSAIHALYPTRNFVPRKVTAFVDFLAEELRRSDL</sequence>
<evidence type="ECO:0000313" key="7">
    <source>
        <dbReference type="Proteomes" id="UP000037178"/>
    </source>
</evidence>
<dbReference type="GO" id="GO:0003677">
    <property type="term" value="F:DNA binding"/>
    <property type="evidence" value="ECO:0007669"/>
    <property type="project" value="UniProtKB-KW"/>
</dbReference>
<dbReference type="InterPro" id="IPR036388">
    <property type="entry name" value="WH-like_DNA-bd_sf"/>
</dbReference>
<dbReference type="InterPro" id="IPR005119">
    <property type="entry name" value="LysR_subst-bd"/>
</dbReference>
<evidence type="ECO:0000256" key="1">
    <source>
        <dbReference type="ARBA" id="ARBA00009437"/>
    </source>
</evidence>
<dbReference type="Gene3D" id="1.10.10.10">
    <property type="entry name" value="Winged helix-like DNA-binding domain superfamily/Winged helix DNA-binding domain"/>
    <property type="match status" value="1"/>
</dbReference>
<evidence type="ECO:0000259" key="5">
    <source>
        <dbReference type="PROSITE" id="PS50931"/>
    </source>
</evidence>
<dbReference type="PANTHER" id="PTHR30537:SF5">
    <property type="entry name" value="HTH-TYPE TRANSCRIPTIONAL ACTIVATOR TTDR-RELATED"/>
    <property type="match status" value="1"/>
</dbReference>
<keyword evidence="3" id="KW-0238">DNA-binding</keyword>
<keyword evidence="2" id="KW-0805">Transcription regulation</keyword>